<evidence type="ECO:0000256" key="3">
    <source>
        <dbReference type="ARBA" id="ARBA00023163"/>
    </source>
</evidence>
<keyword evidence="3" id="KW-0804">Transcription</keyword>
<dbReference type="InterPro" id="IPR025997">
    <property type="entry name" value="SBP_2_dom"/>
</dbReference>
<dbReference type="PANTHER" id="PTHR30146">
    <property type="entry name" value="LACI-RELATED TRANSCRIPTIONAL REPRESSOR"/>
    <property type="match status" value="1"/>
</dbReference>
<protein>
    <submittedName>
        <fullName evidence="5">LacI family DNA-binding transcriptional regulator</fullName>
    </submittedName>
</protein>
<dbReference type="Gene3D" id="3.40.50.2300">
    <property type="match status" value="2"/>
</dbReference>
<dbReference type="SMART" id="SM00354">
    <property type="entry name" value="HTH_LACI"/>
    <property type="match status" value="1"/>
</dbReference>
<organism evidence="5 6">
    <name type="scientific">Marinoscillum luteum</name>
    <dbReference type="NCBI Taxonomy" id="861051"/>
    <lineage>
        <taxon>Bacteria</taxon>
        <taxon>Pseudomonadati</taxon>
        <taxon>Bacteroidota</taxon>
        <taxon>Cytophagia</taxon>
        <taxon>Cytophagales</taxon>
        <taxon>Reichenbachiellaceae</taxon>
        <taxon>Marinoscillum</taxon>
    </lineage>
</organism>
<dbReference type="InterPro" id="IPR000843">
    <property type="entry name" value="HTH_LacI"/>
</dbReference>
<dbReference type="Pfam" id="PF13407">
    <property type="entry name" value="Peripla_BP_4"/>
    <property type="match status" value="1"/>
</dbReference>
<keyword evidence="6" id="KW-1185">Reference proteome</keyword>
<dbReference type="CDD" id="cd01392">
    <property type="entry name" value="HTH_LacI"/>
    <property type="match status" value="1"/>
</dbReference>
<keyword evidence="1" id="KW-0805">Transcription regulation</keyword>
<dbReference type="SUPFAM" id="SSF53822">
    <property type="entry name" value="Periplasmic binding protein-like I"/>
    <property type="match status" value="1"/>
</dbReference>
<dbReference type="PROSITE" id="PS00356">
    <property type="entry name" value="HTH_LACI_1"/>
    <property type="match status" value="1"/>
</dbReference>
<evidence type="ECO:0000256" key="1">
    <source>
        <dbReference type="ARBA" id="ARBA00023015"/>
    </source>
</evidence>
<proteinExistence type="predicted"/>
<gene>
    <name evidence="5" type="ORF">ACHKAR_16785</name>
</gene>
<dbReference type="GO" id="GO:0003677">
    <property type="term" value="F:DNA binding"/>
    <property type="evidence" value="ECO:0007669"/>
    <property type="project" value="UniProtKB-KW"/>
</dbReference>
<dbReference type="Pfam" id="PF00356">
    <property type="entry name" value="LacI"/>
    <property type="match status" value="1"/>
</dbReference>
<name>A0ABW7NBX1_9BACT</name>
<keyword evidence="2 5" id="KW-0238">DNA-binding</keyword>
<dbReference type="EMBL" id="JBIPKE010000019">
    <property type="protein sequence ID" value="MFH6985111.1"/>
    <property type="molecule type" value="Genomic_DNA"/>
</dbReference>
<evidence type="ECO:0000256" key="2">
    <source>
        <dbReference type="ARBA" id="ARBA00023125"/>
    </source>
</evidence>
<comment type="caution">
    <text evidence="5">The sequence shown here is derived from an EMBL/GenBank/DDBJ whole genome shotgun (WGS) entry which is preliminary data.</text>
</comment>
<feature type="domain" description="HTH lacI-type" evidence="4">
    <location>
        <begin position="7"/>
        <end position="61"/>
    </location>
</feature>
<sequence length="351" mass="39792">MIDKKNIRIKDIAQMAGVSVGTVDRVLHGRGKVSKDAQQKVEDVLNRTGYKPNLIARTLGSNKTLKITALLPDPAQDDYWALAEAGILQSIEEWSYYDVEINCIFFDLYNPGSFKTTTDVVLESKPDGILIAPVFHHESIELLAQLKAHSIPYVLFNTNIPEADPLCFIGQNLVHSGKVAGELLSLAGGTRRTIMSLHIYENRDNSVHLMAKEHGLRQYFQEQPYEVISLDLSTPHEVEDHIREAILNPDLLGIFVTTSKGTYIVAQILEKYSLEHIRLVGYDLLEENLRYLKKGTIDFLINQNPKRMAKIGVNHLVNHLLFQKTLPEKEIFPIEIITRQNLDSYLTSRIH</sequence>
<evidence type="ECO:0000313" key="6">
    <source>
        <dbReference type="Proteomes" id="UP001610063"/>
    </source>
</evidence>
<dbReference type="InterPro" id="IPR028082">
    <property type="entry name" value="Peripla_BP_I"/>
</dbReference>
<evidence type="ECO:0000259" key="4">
    <source>
        <dbReference type="PROSITE" id="PS50932"/>
    </source>
</evidence>
<dbReference type="SUPFAM" id="SSF47413">
    <property type="entry name" value="lambda repressor-like DNA-binding domains"/>
    <property type="match status" value="1"/>
</dbReference>
<evidence type="ECO:0000313" key="5">
    <source>
        <dbReference type="EMBL" id="MFH6985111.1"/>
    </source>
</evidence>
<accession>A0ABW7NBX1</accession>
<dbReference type="RefSeq" id="WP_395418581.1">
    <property type="nucleotide sequence ID" value="NZ_JBIPKE010000019.1"/>
</dbReference>
<dbReference type="Gene3D" id="1.10.260.40">
    <property type="entry name" value="lambda repressor-like DNA-binding domains"/>
    <property type="match status" value="1"/>
</dbReference>
<reference evidence="5 6" key="1">
    <citation type="journal article" date="2013" name="Int. J. Syst. Evol. Microbiol.">
        <title>Marinoscillum luteum sp. nov., isolated from marine sediment.</title>
        <authorList>
            <person name="Cha I.T."/>
            <person name="Park S.J."/>
            <person name="Kim S.J."/>
            <person name="Kim J.G."/>
            <person name="Jung M.Y."/>
            <person name="Shin K.S."/>
            <person name="Kwon K.K."/>
            <person name="Yang S.H."/>
            <person name="Seo Y.S."/>
            <person name="Rhee S.K."/>
        </authorList>
    </citation>
    <scope>NUCLEOTIDE SEQUENCE [LARGE SCALE GENOMIC DNA]</scope>
    <source>
        <strain evidence="5 6">KCTC 23939</strain>
    </source>
</reference>
<dbReference type="PANTHER" id="PTHR30146:SF144">
    <property type="entry name" value="LACI-FAMILY TRANSCRIPTION REGULATOR"/>
    <property type="match status" value="1"/>
</dbReference>
<dbReference type="InterPro" id="IPR010982">
    <property type="entry name" value="Lambda_DNA-bd_dom_sf"/>
</dbReference>
<dbReference type="Proteomes" id="UP001610063">
    <property type="component" value="Unassembled WGS sequence"/>
</dbReference>
<dbReference type="CDD" id="cd06307">
    <property type="entry name" value="PBP1_sugar_binding"/>
    <property type="match status" value="1"/>
</dbReference>
<dbReference type="PROSITE" id="PS50932">
    <property type="entry name" value="HTH_LACI_2"/>
    <property type="match status" value="1"/>
</dbReference>